<reference evidence="1 2" key="1">
    <citation type="submission" date="2018-10" db="EMBL/GenBank/DDBJ databases">
        <title>Phylogenomics of Brevibacillus.</title>
        <authorList>
            <person name="Dunlap C."/>
        </authorList>
    </citation>
    <scope>NUCLEOTIDE SEQUENCE [LARGE SCALE GENOMIC DNA]</scope>
    <source>
        <strain evidence="1 2">JCM 12215</strain>
    </source>
</reference>
<sequence>MKKNHSALFIFAHPDDESFTSGIAISKYSAETTHQLTLICATRGQAGKAGDPPLCAIDELASFREKELRRAAEILGLHQVEFWDYEDKHLNEVPLQELVDKILEAIAHYQPEIIITFAPHGISGHPDHIAISKATTQAIHMLPEDSSVRKLYYATRATHTTLGAVKPVYSDPIESITTVIEGPSYASNVANALAAHRTQHLSVDRVFPGAIFGDTSRVPVQNHYILAWNNLTGYVLEGKEHDFFSGIPQA</sequence>
<organism evidence="1 2">
    <name type="scientific">Brevibacillus invocatus</name>
    <dbReference type="NCBI Taxonomy" id="173959"/>
    <lineage>
        <taxon>Bacteria</taxon>
        <taxon>Bacillati</taxon>
        <taxon>Bacillota</taxon>
        <taxon>Bacilli</taxon>
        <taxon>Bacillales</taxon>
        <taxon>Paenibacillaceae</taxon>
        <taxon>Brevibacillus</taxon>
    </lineage>
</organism>
<dbReference type="OrthoDB" id="9790023at2"/>
<dbReference type="SUPFAM" id="SSF102588">
    <property type="entry name" value="LmbE-like"/>
    <property type="match status" value="1"/>
</dbReference>
<dbReference type="InterPro" id="IPR024078">
    <property type="entry name" value="LmbE-like_dom_sf"/>
</dbReference>
<accession>A0A3M8CII7</accession>
<protein>
    <submittedName>
        <fullName evidence="1">PIG-L family deacetylase</fullName>
    </submittedName>
</protein>
<comment type="caution">
    <text evidence="1">The sequence shown here is derived from an EMBL/GenBank/DDBJ whole genome shotgun (WGS) entry which is preliminary data.</text>
</comment>
<dbReference type="Pfam" id="PF02585">
    <property type="entry name" value="PIG-L"/>
    <property type="match status" value="1"/>
</dbReference>
<dbReference type="Proteomes" id="UP000282028">
    <property type="component" value="Unassembled WGS sequence"/>
</dbReference>
<dbReference type="PANTHER" id="PTHR12993:SF11">
    <property type="entry name" value="N-ACETYLGLUCOSAMINYL-PHOSPHATIDYLINOSITOL DE-N-ACETYLASE"/>
    <property type="match status" value="1"/>
</dbReference>
<dbReference type="RefSeq" id="WP_122908344.1">
    <property type="nucleotide sequence ID" value="NZ_CBCSBE010000001.1"/>
</dbReference>
<name>A0A3M8CII7_9BACL</name>
<gene>
    <name evidence="1" type="ORF">EDM52_07285</name>
</gene>
<keyword evidence="2" id="KW-1185">Reference proteome</keyword>
<dbReference type="GO" id="GO:0016811">
    <property type="term" value="F:hydrolase activity, acting on carbon-nitrogen (but not peptide) bonds, in linear amides"/>
    <property type="evidence" value="ECO:0007669"/>
    <property type="project" value="TreeGrafter"/>
</dbReference>
<dbReference type="EMBL" id="RHHR01000010">
    <property type="protein sequence ID" value="RNB75381.1"/>
    <property type="molecule type" value="Genomic_DNA"/>
</dbReference>
<proteinExistence type="predicted"/>
<dbReference type="PANTHER" id="PTHR12993">
    <property type="entry name" value="N-ACETYLGLUCOSAMINYL-PHOSPHATIDYLINOSITOL DE-N-ACETYLASE-RELATED"/>
    <property type="match status" value="1"/>
</dbReference>
<dbReference type="InterPro" id="IPR003737">
    <property type="entry name" value="GlcNAc_PI_deacetylase-related"/>
</dbReference>
<evidence type="ECO:0000313" key="1">
    <source>
        <dbReference type="EMBL" id="RNB75381.1"/>
    </source>
</evidence>
<dbReference type="AlphaFoldDB" id="A0A3M8CII7"/>
<evidence type="ECO:0000313" key="2">
    <source>
        <dbReference type="Proteomes" id="UP000282028"/>
    </source>
</evidence>
<dbReference type="Gene3D" id="3.40.50.10320">
    <property type="entry name" value="LmbE-like"/>
    <property type="match status" value="1"/>
</dbReference>